<dbReference type="EMBL" id="AP023091">
    <property type="protein sequence ID" value="BCE17805.1"/>
    <property type="molecule type" value="Genomic_DNA"/>
</dbReference>
<protein>
    <submittedName>
        <fullName evidence="1">Uncharacterized protein</fullName>
    </submittedName>
</protein>
<organism evidence="1">
    <name type="scientific">Bradyrhizobium diazoefficiens</name>
    <dbReference type="NCBI Taxonomy" id="1355477"/>
    <lineage>
        <taxon>Bacteria</taxon>
        <taxon>Pseudomonadati</taxon>
        <taxon>Pseudomonadota</taxon>
        <taxon>Alphaproteobacteria</taxon>
        <taxon>Hyphomicrobiales</taxon>
        <taxon>Nitrobacteraceae</taxon>
        <taxon>Bradyrhizobium</taxon>
    </lineage>
</organism>
<reference evidence="1" key="1">
    <citation type="submission" date="2020-05" db="EMBL/GenBank/DDBJ databases">
        <title>Complete genome sequence of Bradyrhizobium diazoefficiens XF1 isolated from soybean nodule.</title>
        <authorList>
            <person name="Noda R."/>
            <person name="Kakizaki K."/>
            <person name="Minamisawa K."/>
        </authorList>
    </citation>
    <scope>NUCLEOTIDE SEQUENCE</scope>
    <source>
        <strain evidence="1">XF1</strain>
    </source>
</reference>
<sequence>MNQVVDPWALDFCNVEDRKAGAIILKPKTLARSPDGDEIVEVIDVRSARNGKPKKTYVPLFAGAREHKYRRNGATSRIAAMKTFEEATEELVAETAGFMQAASRLLVVAEVDEGTGFPVERVGPIRIVKRCLQNNKCRIIEAAAISKPALI</sequence>
<gene>
    <name evidence="1" type="ORF">XF1B_04860</name>
</gene>
<name>A0A809WSN0_9BRAD</name>
<evidence type="ECO:0000313" key="1">
    <source>
        <dbReference type="EMBL" id="BCE17805.1"/>
    </source>
</evidence>
<proteinExistence type="predicted"/>
<accession>A0A809WSN0</accession>
<dbReference type="AlphaFoldDB" id="A0A809WSN0"/>